<evidence type="ECO:0000313" key="2">
    <source>
        <dbReference type="EMBL" id="MCE3215941.1"/>
    </source>
</evidence>
<comment type="caution">
    <text evidence="2">The sequence shown here is derived from an EMBL/GenBank/DDBJ whole genome shotgun (WGS) entry which is preliminary data.</text>
</comment>
<name>A0ABS8WUT1_DATST</name>
<reference evidence="2 3" key="1">
    <citation type="journal article" date="2021" name="BMC Genomics">
        <title>Datura genome reveals duplications of psychoactive alkaloid biosynthetic genes and high mutation rate following tissue culture.</title>
        <authorList>
            <person name="Rajewski A."/>
            <person name="Carter-House D."/>
            <person name="Stajich J."/>
            <person name="Litt A."/>
        </authorList>
    </citation>
    <scope>NUCLEOTIDE SEQUENCE [LARGE SCALE GENOMIC DNA]</scope>
    <source>
        <strain evidence="2">AR-01</strain>
    </source>
</reference>
<gene>
    <name evidence="2" type="ORF">HAX54_004144</name>
</gene>
<sequence>MERTYGRTVRVVVRTNSPSFVPVGYTGKSPKPRKLLQLLPHLLSFDEGSDEAEFDGDNPPTNNAEKENGNAEEGNDDTEESGDNGTEAEESAAEQSNEQVGYSDPATTPEVRSKRWFL</sequence>
<keyword evidence="3" id="KW-1185">Reference proteome</keyword>
<evidence type="ECO:0000256" key="1">
    <source>
        <dbReference type="SAM" id="MobiDB-lite"/>
    </source>
</evidence>
<evidence type="ECO:0000313" key="3">
    <source>
        <dbReference type="Proteomes" id="UP000823775"/>
    </source>
</evidence>
<organism evidence="2 3">
    <name type="scientific">Datura stramonium</name>
    <name type="common">Jimsonweed</name>
    <name type="synonym">Common thornapple</name>
    <dbReference type="NCBI Taxonomy" id="4076"/>
    <lineage>
        <taxon>Eukaryota</taxon>
        <taxon>Viridiplantae</taxon>
        <taxon>Streptophyta</taxon>
        <taxon>Embryophyta</taxon>
        <taxon>Tracheophyta</taxon>
        <taxon>Spermatophyta</taxon>
        <taxon>Magnoliopsida</taxon>
        <taxon>eudicotyledons</taxon>
        <taxon>Gunneridae</taxon>
        <taxon>Pentapetalae</taxon>
        <taxon>asterids</taxon>
        <taxon>lamiids</taxon>
        <taxon>Solanales</taxon>
        <taxon>Solanaceae</taxon>
        <taxon>Solanoideae</taxon>
        <taxon>Datureae</taxon>
        <taxon>Datura</taxon>
    </lineage>
</organism>
<feature type="region of interest" description="Disordered" evidence="1">
    <location>
        <begin position="46"/>
        <end position="118"/>
    </location>
</feature>
<proteinExistence type="predicted"/>
<dbReference type="EMBL" id="JACEIK010011884">
    <property type="protein sequence ID" value="MCE3215941.1"/>
    <property type="molecule type" value="Genomic_DNA"/>
</dbReference>
<feature type="compositionally biased region" description="Acidic residues" evidence="1">
    <location>
        <begin position="47"/>
        <end position="56"/>
    </location>
</feature>
<feature type="compositionally biased region" description="Acidic residues" evidence="1">
    <location>
        <begin position="73"/>
        <end position="92"/>
    </location>
</feature>
<protein>
    <submittedName>
        <fullName evidence="2">Uncharacterized protein</fullName>
    </submittedName>
</protein>
<dbReference type="Proteomes" id="UP000823775">
    <property type="component" value="Unassembled WGS sequence"/>
</dbReference>
<accession>A0ABS8WUT1</accession>